<dbReference type="InterPro" id="IPR050753">
    <property type="entry name" value="Peptidase_M14_domain"/>
</dbReference>
<sequence length="154" mass="17084">VKCDNQEIEVKYKKLSHIHNAGQSLLDYGFGDHKSLMMSALVDCCSYPLPYELPKLWKNNLESIMSFLETSLTGITGYVLSATNTVPKGVSVMIDGFEESVDIDPKNGKFYLVLNPGVYTVHFSAPGYENKSLTVNVKTNENQIMNVILDSIGL</sequence>
<dbReference type="GO" id="GO:0005615">
    <property type="term" value="C:extracellular space"/>
    <property type="evidence" value="ECO:0007669"/>
    <property type="project" value="TreeGrafter"/>
</dbReference>
<dbReference type="EMBL" id="OC969868">
    <property type="protein sequence ID" value="CAD7666644.1"/>
    <property type="molecule type" value="Genomic_DNA"/>
</dbReference>
<feature type="non-terminal residue" evidence="1">
    <location>
        <position position="1"/>
    </location>
</feature>
<dbReference type="EMBL" id="CAJPVJ010055043">
    <property type="protein sequence ID" value="CAG2183563.1"/>
    <property type="molecule type" value="Genomic_DNA"/>
</dbReference>
<evidence type="ECO:0000313" key="2">
    <source>
        <dbReference type="Proteomes" id="UP000728032"/>
    </source>
</evidence>
<dbReference type="GO" id="GO:0004181">
    <property type="term" value="F:metallocarboxypeptidase activity"/>
    <property type="evidence" value="ECO:0007669"/>
    <property type="project" value="TreeGrafter"/>
</dbReference>
<dbReference type="AlphaFoldDB" id="A0A7R9MWC4"/>
<feature type="non-terminal residue" evidence="1">
    <location>
        <position position="154"/>
    </location>
</feature>
<dbReference type="GO" id="GO:0016485">
    <property type="term" value="P:protein processing"/>
    <property type="evidence" value="ECO:0007669"/>
    <property type="project" value="TreeGrafter"/>
</dbReference>
<organism evidence="1">
    <name type="scientific">Oppiella nova</name>
    <dbReference type="NCBI Taxonomy" id="334625"/>
    <lineage>
        <taxon>Eukaryota</taxon>
        <taxon>Metazoa</taxon>
        <taxon>Ecdysozoa</taxon>
        <taxon>Arthropoda</taxon>
        <taxon>Chelicerata</taxon>
        <taxon>Arachnida</taxon>
        <taxon>Acari</taxon>
        <taxon>Acariformes</taxon>
        <taxon>Sarcoptiformes</taxon>
        <taxon>Oribatida</taxon>
        <taxon>Brachypylina</taxon>
        <taxon>Oppioidea</taxon>
        <taxon>Oppiidae</taxon>
        <taxon>Oppiella</taxon>
    </lineage>
</organism>
<dbReference type="Pfam" id="PF13620">
    <property type="entry name" value="CarboxypepD_reg"/>
    <property type="match status" value="1"/>
</dbReference>
<evidence type="ECO:0008006" key="3">
    <source>
        <dbReference type="Google" id="ProtNLM"/>
    </source>
</evidence>
<dbReference type="PANTHER" id="PTHR11532">
    <property type="entry name" value="PROTEASE M14 CARBOXYPEPTIDASE"/>
    <property type="match status" value="1"/>
</dbReference>
<dbReference type="InterPro" id="IPR008969">
    <property type="entry name" value="CarboxyPept-like_regulatory"/>
</dbReference>
<protein>
    <recommendedName>
        <fullName evidence="3">PEGA domain-containing protein</fullName>
    </recommendedName>
</protein>
<dbReference type="OrthoDB" id="10249045at2759"/>
<name>A0A7R9MWC4_9ACAR</name>
<dbReference type="Proteomes" id="UP000728032">
    <property type="component" value="Unassembled WGS sequence"/>
</dbReference>
<keyword evidence="2" id="KW-1185">Reference proteome</keyword>
<dbReference type="Gene3D" id="2.60.40.1120">
    <property type="entry name" value="Carboxypeptidase-like, regulatory domain"/>
    <property type="match status" value="1"/>
</dbReference>
<evidence type="ECO:0000313" key="1">
    <source>
        <dbReference type="EMBL" id="CAD7666644.1"/>
    </source>
</evidence>
<dbReference type="SUPFAM" id="SSF49464">
    <property type="entry name" value="Carboxypeptidase regulatory domain-like"/>
    <property type="match status" value="1"/>
</dbReference>
<dbReference type="PANTHER" id="PTHR11532:SF57">
    <property type="entry name" value="CARBOXYPEPTIDASE D, B"/>
    <property type="match status" value="1"/>
</dbReference>
<reference evidence="1" key="1">
    <citation type="submission" date="2020-11" db="EMBL/GenBank/DDBJ databases">
        <authorList>
            <person name="Tran Van P."/>
        </authorList>
    </citation>
    <scope>NUCLEOTIDE SEQUENCE</scope>
</reference>
<accession>A0A7R9MWC4</accession>
<gene>
    <name evidence="1" type="ORF">ONB1V03_LOCUS22983</name>
</gene>
<dbReference type="GO" id="GO:0006518">
    <property type="term" value="P:peptide metabolic process"/>
    <property type="evidence" value="ECO:0007669"/>
    <property type="project" value="TreeGrafter"/>
</dbReference>
<proteinExistence type="predicted"/>